<evidence type="ECO:0000313" key="6">
    <source>
        <dbReference type="EMBL" id="KAF2423774.1"/>
    </source>
</evidence>
<keyword evidence="4" id="KW-0539">Nucleus</keyword>
<comment type="caution">
    <text evidence="6">The sequence shown here is derived from an EMBL/GenBank/DDBJ whole genome shotgun (WGS) entry which is preliminary data.</text>
</comment>
<dbReference type="OrthoDB" id="2186602at2759"/>
<accession>A0A9P4NJR1</accession>
<evidence type="ECO:0000256" key="4">
    <source>
        <dbReference type="ARBA" id="ARBA00023242"/>
    </source>
</evidence>
<dbReference type="Pfam" id="PF05179">
    <property type="entry name" value="CDC73_C"/>
    <property type="match status" value="1"/>
</dbReference>
<evidence type="ECO:0000256" key="3">
    <source>
        <dbReference type="ARBA" id="ARBA00023163"/>
    </source>
</evidence>
<evidence type="ECO:0000256" key="1">
    <source>
        <dbReference type="ARBA" id="ARBA00004123"/>
    </source>
</evidence>
<keyword evidence="7" id="KW-1185">Reference proteome</keyword>
<evidence type="ECO:0000256" key="2">
    <source>
        <dbReference type="ARBA" id="ARBA00010427"/>
    </source>
</evidence>
<evidence type="ECO:0000313" key="7">
    <source>
        <dbReference type="Proteomes" id="UP000800235"/>
    </source>
</evidence>
<dbReference type="InterPro" id="IPR007852">
    <property type="entry name" value="Cdc73/Parafibromin"/>
</dbReference>
<organism evidence="6 7">
    <name type="scientific">Tothia fuscella</name>
    <dbReference type="NCBI Taxonomy" id="1048955"/>
    <lineage>
        <taxon>Eukaryota</taxon>
        <taxon>Fungi</taxon>
        <taxon>Dikarya</taxon>
        <taxon>Ascomycota</taxon>
        <taxon>Pezizomycotina</taxon>
        <taxon>Dothideomycetes</taxon>
        <taxon>Pleosporomycetidae</taxon>
        <taxon>Venturiales</taxon>
        <taxon>Cylindrosympodiaceae</taxon>
        <taxon>Tothia</taxon>
    </lineage>
</organism>
<dbReference type="GO" id="GO:0032968">
    <property type="term" value="P:positive regulation of transcription elongation by RNA polymerase II"/>
    <property type="evidence" value="ECO:0007669"/>
    <property type="project" value="TreeGrafter"/>
</dbReference>
<dbReference type="FunFam" id="3.40.50.11990:FF:000003">
    <property type="entry name" value="Pol II transcription elongation factor subunit Cdc73"/>
    <property type="match status" value="1"/>
</dbReference>
<feature type="domain" description="Cell division control protein 73 C-terminal" evidence="5">
    <location>
        <begin position="253"/>
        <end position="415"/>
    </location>
</feature>
<proteinExistence type="inferred from homology"/>
<name>A0A9P4NJR1_9PEZI</name>
<dbReference type="GO" id="GO:0016593">
    <property type="term" value="C:Cdc73/Paf1 complex"/>
    <property type="evidence" value="ECO:0007669"/>
    <property type="project" value="InterPro"/>
</dbReference>
<keyword evidence="3" id="KW-0804">Transcription</keyword>
<protein>
    <submittedName>
        <fullName evidence="6">CDC73-domain-containing protein</fullName>
    </submittedName>
</protein>
<dbReference type="AlphaFoldDB" id="A0A9P4NJR1"/>
<evidence type="ECO:0000259" key="5">
    <source>
        <dbReference type="Pfam" id="PF05179"/>
    </source>
</evidence>
<dbReference type="InterPro" id="IPR038103">
    <property type="entry name" value="CDC73_C_sf"/>
</dbReference>
<dbReference type="EMBL" id="MU007077">
    <property type="protein sequence ID" value="KAF2423774.1"/>
    <property type="molecule type" value="Genomic_DNA"/>
</dbReference>
<comment type="similarity">
    <text evidence="2">Belongs to the CDC73 family.</text>
</comment>
<comment type="subcellular location">
    <subcellularLocation>
        <location evidence="1">Nucleus</location>
    </subcellularLocation>
</comment>
<dbReference type="GO" id="GO:0006368">
    <property type="term" value="P:transcription elongation by RNA polymerase II"/>
    <property type="evidence" value="ECO:0007669"/>
    <property type="project" value="InterPro"/>
</dbReference>
<sequence length="429" mass="46911">MASSEAELTDPLLCLRTAIATNHEPLLTSTPDPSSADDAEPNLAKATHIHFNADSGHQTFPLTTDTRFSSSASNESVSFRTVYFAWLHKDDNHPVYISAAQRLNDELQQDGSAGGRIQNLPFTERMGLISFLDGSTEDTENIRPLDAQEASEQAAGSAAIASGSAGGIAPVLSAGGARAPGTVDPRLAEIYAGERKMADRNSILRGIKPTDFSHVRKQAEIFLRNSRSKTSSHAQVSNNSALVSNLKKPSGRRLEPIILLSPSASSLLRMSNIKDFLEGGFFHPADSASAGSSNTANILHTQRTMASIDSKPLRFILVDTPDQFKPDYWQRVVAVFTTGQAWQFKSYKWQTAPELFAHALGIYIGWTNEALPETVKGWGRSVKVVAVDKWSPNQGEKARWRDRAIVEEIWTAIEESMRARNWGKEGFTG</sequence>
<dbReference type="InterPro" id="IPR031336">
    <property type="entry name" value="CDC73_C"/>
</dbReference>
<reference evidence="6" key="1">
    <citation type="journal article" date="2020" name="Stud. Mycol.">
        <title>101 Dothideomycetes genomes: a test case for predicting lifestyles and emergence of pathogens.</title>
        <authorList>
            <person name="Haridas S."/>
            <person name="Albert R."/>
            <person name="Binder M."/>
            <person name="Bloem J."/>
            <person name="Labutti K."/>
            <person name="Salamov A."/>
            <person name="Andreopoulos B."/>
            <person name="Baker S."/>
            <person name="Barry K."/>
            <person name="Bills G."/>
            <person name="Bluhm B."/>
            <person name="Cannon C."/>
            <person name="Castanera R."/>
            <person name="Culley D."/>
            <person name="Daum C."/>
            <person name="Ezra D."/>
            <person name="Gonzalez J."/>
            <person name="Henrissat B."/>
            <person name="Kuo A."/>
            <person name="Liang C."/>
            <person name="Lipzen A."/>
            <person name="Lutzoni F."/>
            <person name="Magnuson J."/>
            <person name="Mondo S."/>
            <person name="Nolan M."/>
            <person name="Ohm R."/>
            <person name="Pangilinan J."/>
            <person name="Park H.-J."/>
            <person name="Ramirez L."/>
            <person name="Alfaro M."/>
            <person name="Sun H."/>
            <person name="Tritt A."/>
            <person name="Yoshinaga Y."/>
            <person name="Zwiers L.-H."/>
            <person name="Turgeon B."/>
            <person name="Goodwin S."/>
            <person name="Spatafora J."/>
            <person name="Crous P."/>
            <person name="Grigoriev I."/>
        </authorList>
    </citation>
    <scope>NUCLEOTIDE SEQUENCE</scope>
    <source>
        <strain evidence="6">CBS 130266</strain>
    </source>
</reference>
<dbReference type="GO" id="GO:0000993">
    <property type="term" value="F:RNA polymerase II complex binding"/>
    <property type="evidence" value="ECO:0007669"/>
    <property type="project" value="TreeGrafter"/>
</dbReference>
<dbReference type="Proteomes" id="UP000800235">
    <property type="component" value="Unassembled WGS sequence"/>
</dbReference>
<dbReference type="Gene3D" id="3.40.50.11990">
    <property type="entry name" value="RNA polymerase II accessory factor, Cdc73 C-terminal domain"/>
    <property type="match status" value="1"/>
</dbReference>
<gene>
    <name evidence="6" type="ORF">EJ08DRAFT_682043</name>
</gene>
<dbReference type="PANTHER" id="PTHR12466:SF8">
    <property type="entry name" value="PARAFIBROMIN"/>
    <property type="match status" value="1"/>
</dbReference>
<dbReference type="PANTHER" id="PTHR12466">
    <property type="entry name" value="CDC73 DOMAIN PROTEIN"/>
    <property type="match status" value="1"/>
</dbReference>